<dbReference type="EC" id="2.7.13.3" evidence="2"/>
<keyword evidence="5" id="KW-0418">Kinase</keyword>
<evidence type="ECO:0000256" key="4">
    <source>
        <dbReference type="ARBA" id="ARBA00022679"/>
    </source>
</evidence>
<dbReference type="InterPro" id="IPR008207">
    <property type="entry name" value="Sig_transdc_His_kin_Hpt_dom"/>
</dbReference>
<comment type="catalytic activity">
    <reaction evidence="1">
        <text>ATP + protein L-histidine = ADP + protein N-phospho-L-histidine.</text>
        <dbReference type="EC" id="2.7.13.3"/>
    </reaction>
</comment>
<evidence type="ECO:0000259" key="9">
    <source>
        <dbReference type="PROSITE" id="PS50894"/>
    </source>
</evidence>
<evidence type="ECO:0000256" key="1">
    <source>
        <dbReference type="ARBA" id="ARBA00000085"/>
    </source>
</evidence>
<dbReference type="InterPro" id="IPR036641">
    <property type="entry name" value="HPT_dom_sf"/>
</dbReference>
<dbReference type="Gene3D" id="6.10.340.10">
    <property type="match status" value="1"/>
</dbReference>
<feature type="domain" description="HPt" evidence="9">
    <location>
        <begin position="418"/>
        <end position="519"/>
    </location>
</feature>
<dbReference type="InterPro" id="IPR003594">
    <property type="entry name" value="HATPase_dom"/>
</dbReference>
<evidence type="ECO:0000256" key="3">
    <source>
        <dbReference type="ARBA" id="ARBA00022553"/>
    </source>
</evidence>
<dbReference type="FunFam" id="3.30.565.10:FF:000016">
    <property type="entry name" value="Chemotaxis protein CheA, putative"/>
    <property type="match status" value="1"/>
</dbReference>
<dbReference type="PROSITE" id="PS50885">
    <property type="entry name" value="HAMP"/>
    <property type="match status" value="1"/>
</dbReference>
<organism evidence="10">
    <name type="scientific">mine drainage metagenome</name>
    <dbReference type="NCBI Taxonomy" id="410659"/>
    <lineage>
        <taxon>unclassified sequences</taxon>
        <taxon>metagenomes</taxon>
        <taxon>ecological metagenomes</taxon>
    </lineage>
</organism>
<protein>
    <recommendedName>
        <fullName evidence="2">histidine kinase</fullName>
        <ecNumber evidence="2">2.7.13.3</ecNumber>
    </recommendedName>
</protein>
<dbReference type="SMART" id="SM00073">
    <property type="entry name" value="HPT"/>
    <property type="match status" value="1"/>
</dbReference>
<evidence type="ECO:0000259" key="8">
    <source>
        <dbReference type="PROSITE" id="PS50885"/>
    </source>
</evidence>
<keyword evidence="3" id="KW-0597">Phosphoprotein</keyword>
<feature type="domain" description="PAC" evidence="7">
    <location>
        <begin position="351"/>
        <end position="403"/>
    </location>
</feature>
<dbReference type="PROSITE" id="PS50113">
    <property type="entry name" value="PAC"/>
    <property type="match status" value="1"/>
</dbReference>
<dbReference type="InterPro" id="IPR036890">
    <property type="entry name" value="HATPase_C_sf"/>
</dbReference>
<dbReference type="Pfam" id="PF01627">
    <property type="entry name" value="Hpt"/>
    <property type="match status" value="1"/>
</dbReference>
<dbReference type="SUPFAM" id="SSF47226">
    <property type="entry name" value="Histidine-containing phosphotransfer domain, HPT domain"/>
    <property type="match status" value="1"/>
</dbReference>
<dbReference type="SMART" id="SM00304">
    <property type="entry name" value="HAMP"/>
    <property type="match status" value="1"/>
</dbReference>
<dbReference type="InterPro" id="IPR003660">
    <property type="entry name" value="HAMP_dom"/>
</dbReference>
<dbReference type="PROSITE" id="PS50894">
    <property type="entry name" value="HPT"/>
    <property type="match status" value="1"/>
</dbReference>
<evidence type="ECO:0000313" key="10">
    <source>
        <dbReference type="EMBL" id="OIQ86842.1"/>
    </source>
</evidence>
<dbReference type="EMBL" id="MLJW01000456">
    <property type="protein sequence ID" value="OIQ86842.1"/>
    <property type="molecule type" value="Genomic_DNA"/>
</dbReference>
<keyword evidence="6" id="KW-1133">Transmembrane helix</keyword>
<keyword evidence="4 10" id="KW-0808">Transferase</keyword>
<dbReference type="Gene3D" id="1.20.120.160">
    <property type="entry name" value="HPT domain"/>
    <property type="match status" value="1"/>
</dbReference>
<keyword evidence="6" id="KW-0812">Transmembrane</keyword>
<feature type="transmembrane region" description="Helical" evidence="6">
    <location>
        <begin position="7"/>
        <end position="27"/>
    </location>
</feature>
<dbReference type="PANTHER" id="PTHR43395:SF1">
    <property type="entry name" value="CHEMOTAXIS PROTEIN CHEA"/>
    <property type="match status" value="1"/>
</dbReference>
<sequence>MDIRHRITLLIALTFIAIFSIGGYAIFQARMNATEVKSVTEGVVPSALASSDLVSQLKQVQVATMTFVYAPSENLINVSKDRLAASKKLLQDGLDLQLRQATDDAQRGLVREAKESLSNYFSAIDESIQFKLAGQNDIAEANLFANVAQYQSELEQIVETLRVEKNRSKDSAINTLNENLSKTATGISIFTVINVLVLSAIGILLYRRIITPISQMQKTMSEITTSQDFTRQVPVERMDEIGRSIVAFNVMINKIQESSALLKQKTTDIQTMLQNMPQGILTITDGSKVHPEYSAYLETIFETKDIVGRDLMDLVFANTSLGADVLSQIEAVVGACIGEDAMNFEFNQHLMVGEIEKTMPDGRVKILDLNWSAITDDSDTTVRIMLCVRDVTELRKLAAEANKQKRELEIIGEILAVTQEKFHEFITTSIRFVDENELLIRDNPEHDAAAINQLFRNMHTIKGNARTYGFHHLTNIVHQAEQSYEELRKPHPVIAWDQVTQIGELLAVRDSLEHYARINEISLGRKGPGRRASVEHYVMVDRNQIQETLHRLETVNTGNIHELISARDAVRKTLRLLGTERFVETLESVLDSLPSLARELHKVPPMIDIQDNGYVVRTQASGMIKNVFMHLVRNSIDHGLEASEERSALGKPVAGTIRFQLVVEDSMLKIKLSDDGRGLSLAHIRKLAVEKGLIGPEEQPGDEEIAMQIFRPGFSTAEKITEVSGRGVGMDAVQDFVRRENGRIEIRFTDNLAGADFRQFETIVCLPESFAENANGFDFYATHASSHLPVEMGLSDKTGTL</sequence>
<dbReference type="Gene3D" id="3.30.565.10">
    <property type="entry name" value="Histidine kinase-like ATPase, C-terminal domain"/>
    <property type="match status" value="1"/>
</dbReference>
<dbReference type="CDD" id="cd06225">
    <property type="entry name" value="HAMP"/>
    <property type="match status" value="1"/>
</dbReference>
<dbReference type="GO" id="GO:0000160">
    <property type="term" value="P:phosphorelay signal transduction system"/>
    <property type="evidence" value="ECO:0007669"/>
    <property type="project" value="InterPro"/>
</dbReference>
<comment type="caution">
    <text evidence="10">The sequence shown here is derived from an EMBL/GenBank/DDBJ whole genome shotgun (WGS) entry which is preliminary data.</text>
</comment>
<evidence type="ECO:0000256" key="2">
    <source>
        <dbReference type="ARBA" id="ARBA00012438"/>
    </source>
</evidence>
<dbReference type="InterPro" id="IPR004358">
    <property type="entry name" value="Sig_transdc_His_kin-like_C"/>
</dbReference>
<dbReference type="GO" id="GO:0004673">
    <property type="term" value="F:protein histidine kinase activity"/>
    <property type="evidence" value="ECO:0007669"/>
    <property type="project" value="UniProtKB-EC"/>
</dbReference>
<dbReference type="SUPFAM" id="SSF55874">
    <property type="entry name" value="ATPase domain of HSP90 chaperone/DNA topoisomerase II/histidine kinase"/>
    <property type="match status" value="1"/>
</dbReference>
<feature type="domain" description="HAMP" evidence="8">
    <location>
        <begin position="207"/>
        <end position="260"/>
    </location>
</feature>
<dbReference type="Pfam" id="PF02518">
    <property type="entry name" value="HATPase_c"/>
    <property type="match status" value="1"/>
</dbReference>
<dbReference type="SMART" id="SM00387">
    <property type="entry name" value="HATPase_c"/>
    <property type="match status" value="1"/>
</dbReference>
<gene>
    <name evidence="10" type="primary">frzE_8</name>
    <name evidence="10" type="ORF">GALL_313110</name>
</gene>
<proteinExistence type="predicted"/>
<evidence type="ECO:0000256" key="6">
    <source>
        <dbReference type="SAM" id="Phobius"/>
    </source>
</evidence>
<dbReference type="PANTHER" id="PTHR43395">
    <property type="entry name" value="SENSOR HISTIDINE KINASE CHEA"/>
    <property type="match status" value="1"/>
</dbReference>
<reference evidence="10" key="1">
    <citation type="submission" date="2016-10" db="EMBL/GenBank/DDBJ databases">
        <title>Sequence of Gallionella enrichment culture.</title>
        <authorList>
            <person name="Poehlein A."/>
            <person name="Muehling M."/>
            <person name="Daniel R."/>
        </authorList>
    </citation>
    <scope>NUCLEOTIDE SEQUENCE</scope>
</reference>
<dbReference type="AlphaFoldDB" id="A0A1J5QU41"/>
<dbReference type="InterPro" id="IPR051315">
    <property type="entry name" value="Bact_Chemotaxis_CheA"/>
</dbReference>
<dbReference type="PRINTS" id="PR00344">
    <property type="entry name" value="BCTRLSENSOR"/>
</dbReference>
<dbReference type="InterPro" id="IPR000700">
    <property type="entry name" value="PAS-assoc_C"/>
</dbReference>
<feature type="transmembrane region" description="Helical" evidence="6">
    <location>
        <begin position="187"/>
        <end position="206"/>
    </location>
</feature>
<dbReference type="GO" id="GO:0016020">
    <property type="term" value="C:membrane"/>
    <property type="evidence" value="ECO:0007669"/>
    <property type="project" value="InterPro"/>
</dbReference>
<dbReference type="SUPFAM" id="SSF158472">
    <property type="entry name" value="HAMP domain-like"/>
    <property type="match status" value="1"/>
</dbReference>
<accession>A0A1J5QU41</accession>
<name>A0A1J5QU41_9ZZZZ</name>
<evidence type="ECO:0000259" key="7">
    <source>
        <dbReference type="PROSITE" id="PS50113"/>
    </source>
</evidence>
<dbReference type="Pfam" id="PF00672">
    <property type="entry name" value="HAMP"/>
    <property type="match status" value="1"/>
</dbReference>
<dbReference type="Gene3D" id="3.30.450.20">
    <property type="entry name" value="PAS domain"/>
    <property type="match status" value="1"/>
</dbReference>
<dbReference type="CDD" id="cd00088">
    <property type="entry name" value="HPT"/>
    <property type="match status" value="1"/>
</dbReference>
<evidence type="ECO:0000256" key="5">
    <source>
        <dbReference type="ARBA" id="ARBA00022777"/>
    </source>
</evidence>
<keyword evidence="6" id="KW-0472">Membrane</keyword>